<feature type="binding site" evidence="6">
    <location>
        <position position="178"/>
    </location>
    <ligand>
        <name>a divalent metal cation</name>
        <dbReference type="ChEBI" id="CHEBI:60240"/>
        <label>2</label>
        <note>catalytic</note>
    </ligand>
</feature>
<evidence type="ECO:0000256" key="4">
    <source>
        <dbReference type="ARBA" id="ARBA00022723"/>
    </source>
</evidence>
<dbReference type="NCBIfam" id="TIGR00500">
    <property type="entry name" value="met_pdase_I"/>
    <property type="match status" value="1"/>
</dbReference>
<feature type="binding site" evidence="6">
    <location>
        <position position="211"/>
    </location>
    <ligand>
        <name>a divalent metal cation</name>
        <dbReference type="ChEBI" id="CHEBI:60240"/>
        <label>2</label>
        <note>catalytic</note>
    </ligand>
</feature>
<dbReference type="EC" id="3.4.11.18" evidence="6 7"/>
<dbReference type="CDD" id="cd01086">
    <property type="entry name" value="MetAP1"/>
    <property type="match status" value="1"/>
</dbReference>
<dbReference type="Proteomes" id="UP000270021">
    <property type="component" value="Chromosome"/>
</dbReference>
<evidence type="ECO:0000256" key="1">
    <source>
        <dbReference type="ARBA" id="ARBA00002521"/>
    </source>
</evidence>
<dbReference type="GO" id="GO:0046872">
    <property type="term" value="F:metal ion binding"/>
    <property type="evidence" value="ECO:0007669"/>
    <property type="project" value="UniProtKB-UniRule"/>
</dbReference>
<dbReference type="InterPro" id="IPR002467">
    <property type="entry name" value="Pept_M24A_MAP1"/>
</dbReference>
<keyword evidence="2 6" id="KW-0031">Aminopeptidase</keyword>
<evidence type="ECO:0000256" key="5">
    <source>
        <dbReference type="ARBA" id="ARBA00022801"/>
    </source>
</evidence>
<feature type="binding site" evidence="6">
    <location>
        <position position="83"/>
    </location>
    <ligand>
        <name>substrate</name>
    </ligand>
</feature>
<keyword evidence="4 6" id="KW-0479">Metal-binding</keyword>
<evidence type="ECO:0000256" key="7">
    <source>
        <dbReference type="RuleBase" id="RU003653"/>
    </source>
</evidence>
<keyword evidence="5 6" id="KW-0378">Hydrolase</keyword>
<evidence type="ECO:0000256" key="3">
    <source>
        <dbReference type="ARBA" id="ARBA00022670"/>
    </source>
</evidence>
<reference evidence="9 10" key="1">
    <citation type="submission" date="2018-12" db="EMBL/GenBank/DDBJ databases">
        <title>Complete genome sequence of Flaviflexus salsibiostraticola KCTC 33148.</title>
        <authorList>
            <person name="Bae J.-W."/>
        </authorList>
    </citation>
    <scope>NUCLEOTIDE SEQUENCE [LARGE SCALE GENOMIC DNA]</scope>
    <source>
        <strain evidence="9 10">KCTC 33148</strain>
    </source>
</reference>
<dbReference type="GO" id="GO:0006508">
    <property type="term" value="P:proteolysis"/>
    <property type="evidence" value="ECO:0007669"/>
    <property type="project" value="UniProtKB-KW"/>
</dbReference>
<feature type="domain" description="Peptidase M24" evidence="8">
    <location>
        <begin position="18"/>
        <end position="247"/>
    </location>
</feature>
<gene>
    <name evidence="6 9" type="primary">map</name>
    <name evidence="9" type="ORF">EJO69_12140</name>
</gene>
<feature type="binding site" evidence="6">
    <location>
        <position position="242"/>
    </location>
    <ligand>
        <name>a divalent metal cation</name>
        <dbReference type="ChEBI" id="CHEBI:60240"/>
        <label>1</label>
    </ligand>
</feature>
<dbReference type="Gene3D" id="3.90.230.10">
    <property type="entry name" value="Creatinase/methionine aminopeptidase superfamily"/>
    <property type="match status" value="1"/>
</dbReference>
<sequence>MMFGREAIEYKSDDQIRKIRRAALVVADIHDALREAAKPGVTTGELDLVAGRVLEKAGARSNFLGYYGYPANACISVNETIVHGIPGDRVLTDTDIVSFDCGAVVDGWHGDACFTVCMPNASEEDRRLSDFTETAMWTGIAKLATAKHVGEVGGAIEDYVDSIPEEIRPGLVEEYMGHGIGSQMHQPPDVLNYRAKNRGAKIKPGMVLCVEPMLTVGSPASRVLEDDWTVVTLDGSNASHWEHEVAIHHGGIWVVTAPDGGAAGLAPFGIEPAPLD</sequence>
<protein>
    <recommendedName>
        <fullName evidence="6 7">Methionine aminopeptidase</fullName>
        <shortName evidence="6">MAP</shortName>
        <shortName evidence="6">MetAP</shortName>
        <ecNumber evidence="6 7">3.4.11.18</ecNumber>
    </recommendedName>
    <alternativeName>
        <fullName evidence="6">Peptidase M</fullName>
    </alternativeName>
</protein>
<comment type="function">
    <text evidence="1 6">Removes the N-terminal methionine from nascent proteins. The N-terminal methionine is often cleaved when the second residue in the primary sequence is small and uncharged (Met-Ala-, Cys, Gly, Pro, Ser, Thr, or Val). Requires deformylation of the N(alpha)-formylated initiator methionine before it can be hydrolyzed.</text>
</comment>
<proteinExistence type="inferred from homology"/>
<feature type="binding site" evidence="6">
    <location>
        <position position="111"/>
    </location>
    <ligand>
        <name>a divalent metal cation</name>
        <dbReference type="ChEBI" id="CHEBI:60240"/>
        <label>1</label>
    </ligand>
</feature>
<dbReference type="PROSITE" id="PS00680">
    <property type="entry name" value="MAP_1"/>
    <property type="match status" value="1"/>
</dbReference>
<evidence type="ECO:0000313" key="10">
    <source>
        <dbReference type="Proteomes" id="UP000270021"/>
    </source>
</evidence>
<evidence type="ECO:0000256" key="2">
    <source>
        <dbReference type="ARBA" id="ARBA00022438"/>
    </source>
</evidence>
<comment type="cofactor">
    <cofactor evidence="6">
        <name>Co(2+)</name>
        <dbReference type="ChEBI" id="CHEBI:48828"/>
    </cofactor>
    <cofactor evidence="6">
        <name>Zn(2+)</name>
        <dbReference type="ChEBI" id="CHEBI:29105"/>
    </cofactor>
    <cofactor evidence="6">
        <name>Mn(2+)</name>
        <dbReference type="ChEBI" id="CHEBI:29035"/>
    </cofactor>
    <cofactor evidence="6">
        <name>Fe(2+)</name>
        <dbReference type="ChEBI" id="CHEBI:29033"/>
    </cofactor>
    <text evidence="6">Binds 2 divalent metal cations per subunit. Has a high-affinity and a low affinity metal-binding site. The true nature of the physiological cofactor is under debate. The enzyme is active with cobalt, zinc, manganese or divalent iron ions. Most likely, methionine aminopeptidases function as mononuclear Fe(2+)-metalloproteases under physiological conditions, and the catalytically relevant metal-binding site has been assigned to the histidine-containing high-affinity site.</text>
</comment>
<comment type="similarity">
    <text evidence="6">Belongs to the peptidase M24A family. Methionine aminopeptidase type 1 subfamily.</text>
</comment>
<dbReference type="PRINTS" id="PR00599">
    <property type="entry name" value="MAPEPTIDASE"/>
</dbReference>
<dbReference type="OrthoDB" id="9802055at2"/>
<dbReference type="AlphaFoldDB" id="A0A3Q8WVC8"/>
<evidence type="ECO:0000256" key="6">
    <source>
        <dbReference type="HAMAP-Rule" id="MF_01974"/>
    </source>
</evidence>
<dbReference type="HAMAP" id="MF_01974">
    <property type="entry name" value="MetAP_1"/>
    <property type="match status" value="1"/>
</dbReference>
<dbReference type="InterPro" id="IPR001714">
    <property type="entry name" value="Pept_M24_MAP"/>
</dbReference>
<dbReference type="GO" id="GO:0005829">
    <property type="term" value="C:cytosol"/>
    <property type="evidence" value="ECO:0007669"/>
    <property type="project" value="TreeGrafter"/>
</dbReference>
<dbReference type="SUPFAM" id="SSF55920">
    <property type="entry name" value="Creatinase/aminopeptidase"/>
    <property type="match status" value="1"/>
</dbReference>
<keyword evidence="3 6" id="KW-0645">Protease</keyword>
<feature type="binding site" evidence="6">
    <location>
        <position position="185"/>
    </location>
    <ligand>
        <name>substrate</name>
    </ligand>
</feature>
<dbReference type="GO" id="GO:0004239">
    <property type="term" value="F:initiator methionyl aminopeptidase activity"/>
    <property type="evidence" value="ECO:0007669"/>
    <property type="project" value="UniProtKB-UniRule"/>
</dbReference>
<comment type="subunit">
    <text evidence="6">Monomer.</text>
</comment>
<name>A0A3Q8WVC8_9ACTO</name>
<keyword evidence="10" id="KW-1185">Reference proteome</keyword>
<comment type="catalytic activity">
    <reaction evidence="6 7">
        <text>Release of N-terminal amino acids, preferentially methionine, from peptides and arylamides.</text>
        <dbReference type="EC" id="3.4.11.18"/>
    </reaction>
</comment>
<feature type="binding site" evidence="6">
    <location>
        <position position="100"/>
    </location>
    <ligand>
        <name>a divalent metal cation</name>
        <dbReference type="ChEBI" id="CHEBI:60240"/>
        <label>1</label>
    </ligand>
</feature>
<feature type="binding site" evidence="6">
    <location>
        <position position="242"/>
    </location>
    <ligand>
        <name>a divalent metal cation</name>
        <dbReference type="ChEBI" id="CHEBI:60240"/>
        <label>2</label>
        <note>catalytic</note>
    </ligand>
</feature>
<dbReference type="GO" id="GO:0070006">
    <property type="term" value="F:metalloaminopeptidase activity"/>
    <property type="evidence" value="ECO:0007669"/>
    <property type="project" value="UniProtKB-UniRule"/>
</dbReference>
<dbReference type="PANTHER" id="PTHR43330">
    <property type="entry name" value="METHIONINE AMINOPEPTIDASE"/>
    <property type="match status" value="1"/>
</dbReference>
<accession>A0A3Q8WVC8</accession>
<dbReference type="InterPro" id="IPR000994">
    <property type="entry name" value="Pept_M24"/>
</dbReference>
<organism evidence="9 10">
    <name type="scientific">Flaviflexus salsibiostraticola</name>
    <dbReference type="NCBI Taxonomy" id="1282737"/>
    <lineage>
        <taxon>Bacteria</taxon>
        <taxon>Bacillati</taxon>
        <taxon>Actinomycetota</taxon>
        <taxon>Actinomycetes</taxon>
        <taxon>Actinomycetales</taxon>
        <taxon>Actinomycetaceae</taxon>
        <taxon>Flaviflexus</taxon>
    </lineage>
</organism>
<dbReference type="EMBL" id="CP034438">
    <property type="protein sequence ID" value="AZN30973.1"/>
    <property type="molecule type" value="Genomic_DNA"/>
</dbReference>
<dbReference type="PANTHER" id="PTHR43330:SF27">
    <property type="entry name" value="METHIONINE AMINOPEPTIDASE"/>
    <property type="match status" value="1"/>
</dbReference>
<dbReference type="Pfam" id="PF00557">
    <property type="entry name" value="Peptidase_M24"/>
    <property type="match status" value="1"/>
</dbReference>
<feature type="binding site" evidence="6">
    <location>
        <position position="111"/>
    </location>
    <ligand>
        <name>a divalent metal cation</name>
        <dbReference type="ChEBI" id="CHEBI:60240"/>
        <label>2</label>
        <note>catalytic</note>
    </ligand>
</feature>
<evidence type="ECO:0000313" key="9">
    <source>
        <dbReference type="EMBL" id="AZN30973.1"/>
    </source>
</evidence>
<dbReference type="InterPro" id="IPR036005">
    <property type="entry name" value="Creatinase/aminopeptidase-like"/>
</dbReference>
<evidence type="ECO:0000259" key="8">
    <source>
        <dbReference type="Pfam" id="PF00557"/>
    </source>
</evidence>
<dbReference type="KEGG" id="fsl:EJO69_12140"/>